<gene>
    <name evidence="8" type="ORF">CH357_06800</name>
</gene>
<reference evidence="8 9" key="1">
    <citation type="submission" date="2017-07" db="EMBL/GenBank/DDBJ databases">
        <title>Leptospira spp. isolated from tropical soils.</title>
        <authorList>
            <person name="Thibeaux R."/>
            <person name="Iraola G."/>
            <person name="Ferres I."/>
            <person name="Bierque E."/>
            <person name="Girault D."/>
            <person name="Soupe-Gilbert M.-E."/>
            <person name="Picardeau M."/>
            <person name="Goarant C."/>
        </authorList>
    </citation>
    <scope>NUCLEOTIDE SEQUENCE [LARGE SCALE GENOMIC DNA]</scope>
    <source>
        <strain evidence="8 9">MCA1-C-A1</strain>
    </source>
</reference>
<dbReference type="GO" id="GO:0016987">
    <property type="term" value="F:sigma factor activity"/>
    <property type="evidence" value="ECO:0007669"/>
    <property type="project" value="UniProtKB-KW"/>
</dbReference>
<dbReference type="InterPro" id="IPR013325">
    <property type="entry name" value="RNA_pol_sigma_r2"/>
</dbReference>
<dbReference type="GO" id="GO:0006352">
    <property type="term" value="P:DNA-templated transcription initiation"/>
    <property type="evidence" value="ECO:0007669"/>
    <property type="project" value="InterPro"/>
</dbReference>
<feature type="domain" description="RNA polymerase sigma factor 70 region 4 type 2" evidence="7">
    <location>
        <begin position="130"/>
        <end position="176"/>
    </location>
</feature>
<dbReference type="Pfam" id="PF08281">
    <property type="entry name" value="Sigma70_r4_2"/>
    <property type="match status" value="1"/>
</dbReference>
<evidence type="ECO:0000313" key="9">
    <source>
        <dbReference type="Proteomes" id="UP000232196"/>
    </source>
</evidence>
<keyword evidence="9" id="KW-1185">Reference proteome</keyword>
<dbReference type="EMBL" id="NPDN01000003">
    <property type="protein sequence ID" value="PJZ26205.1"/>
    <property type="molecule type" value="Genomic_DNA"/>
</dbReference>
<evidence type="ECO:0000259" key="6">
    <source>
        <dbReference type="Pfam" id="PF04542"/>
    </source>
</evidence>
<dbReference type="InterPro" id="IPR014284">
    <property type="entry name" value="RNA_pol_sigma-70_dom"/>
</dbReference>
<keyword evidence="2" id="KW-0805">Transcription regulation</keyword>
<dbReference type="GO" id="GO:0003677">
    <property type="term" value="F:DNA binding"/>
    <property type="evidence" value="ECO:0007669"/>
    <property type="project" value="UniProtKB-KW"/>
</dbReference>
<proteinExistence type="inferred from homology"/>
<feature type="domain" description="RNA polymerase sigma-70 region 2" evidence="6">
    <location>
        <begin position="39"/>
        <end position="95"/>
    </location>
</feature>
<dbReference type="AlphaFoldDB" id="A0A2M9XET6"/>
<dbReference type="Proteomes" id="UP000232196">
    <property type="component" value="Unassembled WGS sequence"/>
</dbReference>
<dbReference type="NCBIfam" id="TIGR02937">
    <property type="entry name" value="sigma70-ECF"/>
    <property type="match status" value="1"/>
</dbReference>
<evidence type="ECO:0000256" key="5">
    <source>
        <dbReference type="ARBA" id="ARBA00023163"/>
    </source>
</evidence>
<protein>
    <submittedName>
        <fullName evidence="8">RNA polymerase subunit sigma-70</fullName>
    </submittedName>
</protein>
<dbReference type="PANTHER" id="PTHR43133:SF8">
    <property type="entry name" value="RNA POLYMERASE SIGMA FACTOR HI_1459-RELATED"/>
    <property type="match status" value="1"/>
</dbReference>
<sequence>MAEKQDIWQILSERMRLAQEGDSKEYELLLSKCREILNNHLSSKVRDKEDREDLIQDILIGIHKARATYRRERPFAPWFFSIARYKTIDYIRRKGTRDRLVSAEMEGFAQEEKISIEDRWEVQQGLESWLNVLEPRQRRILTMAKLEGKSVREISETTGLSESNVKVIVHRSLEKLKRFFSESERTIEGSKTSKK</sequence>
<dbReference type="InterPro" id="IPR039425">
    <property type="entry name" value="RNA_pol_sigma-70-like"/>
</dbReference>
<accession>A0A2M9XET6</accession>
<dbReference type="OrthoDB" id="9784984at2"/>
<dbReference type="Pfam" id="PF04542">
    <property type="entry name" value="Sigma70_r2"/>
    <property type="match status" value="1"/>
</dbReference>
<dbReference type="InterPro" id="IPR013324">
    <property type="entry name" value="RNA_pol_sigma_r3/r4-like"/>
</dbReference>
<organism evidence="8 9">
    <name type="scientific">Leptospira hartskeerlii</name>
    <dbReference type="NCBI Taxonomy" id="2023177"/>
    <lineage>
        <taxon>Bacteria</taxon>
        <taxon>Pseudomonadati</taxon>
        <taxon>Spirochaetota</taxon>
        <taxon>Spirochaetia</taxon>
        <taxon>Leptospirales</taxon>
        <taxon>Leptospiraceae</taxon>
        <taxon>Leptospira</taxon>
    </lineage>
</organism>
<name>A0A2M9XET6_9LEPT</name>
<dbReference type="PANTHER" id="PTHR43133">
    <property type="entry name" value="RNA POLYMERASE ECF-TYPE SIGMA FACTO"/>
    <property type="match status" value="1"/>
</dbReference>
<dbReference type="CDD" id="cd06171">
    <property type="entry name" value="Sigma70_r4"/>
    <property type="match status" value="1"/>
</dbReference>
<evidence type="ECO:0000256" key="3">
    <source>
        <dbReference type="ARBA" id="ARBA00023082"/>
    </source>
</evidence>
<evidence type="ECO:0000256" key="4">
    <source>
        <dbReference type="ARBA" id="ARBA00023125"/>
    </source>
</evidence>
<dbReference type="InterPro" id="IPR036388">
    <property type="entry name" value="WH-like_DNA-bd_sf"/>
</dbReference>
<keyword evidence="4" id="KW-0238">DNA-binding</keyword>
<dbReference type="Gene3D" id="1.10.1740.10">
    <property type="match status" value="1"/>
</dbReference>
<dbReference type="InterPro" id="IPR007627">
    <property type="entry name" value="RNA_pol_sigma70_r2"/>
</dbReference>
<evidence type="ECO:0000256" key="1">
    <source>
        <dbReference type="ARBA" id="ARBA00010641"/>
    </source>
</evidence>
<dbReference type="RefSeq" id="WP_100705995.1">
    <property type="nucleotide sequence ID" value="NZ_NPDL01000003.1"/>
</dbReference>
<evidence type="ECO:0000313" key="8">
    <source>
        <dbReference type="EMBL" id="PJZ26205.1"/>
    </source>
</evidence>
<comment type="caution">
    <text evidence="8">The sequence shown here is derived from an EMBL/GenBank/DDBJ whole genome shotgun (WGS) entry which is preliminary data.</text>
</comment>
<keyword evidence="3" id="KW-0731">Sigma factor</keyword>
<evidence type="ECO:0000256" key="2">
    <source>
        <dbReference type="ARBA" id="ARBA00023015"/>
    </source>
</evidence>
<dbReference type="InterPro" id="IPR013249">
    <property type="entry name" value="RNA_pol_sigma70_r4_t2"/>
</dbReference>
<keyword evidence="5" id="KW-0804">Transcription</keyword>
<comment type="similarity">
    <text evidence="1">Belongs to the sigma-70 factor family. ECF subfamily.</text>
</comment>
<dbReference type="Gene3D" id="1.10.10.10">
    <property type="entry name" value="Winged helix-like DNA-binding domain superfamily/Winged helix DNA-binding domain"/>
    <property type="match status" value="1"/>
</dbReference>
<evidence type="ECO:0000259" key="7">
    <source>
        <dbReference type="Pfam" id="PF08281"/>
    </source>
</evidence>
<dbReference type="SUPFAM" id="SSF88946">
    <property type="entry name" value="Sigma2 domain of RNA polymerase sigma factors"/>
    <property type="match status" value="1"/>
</dbReference>
<dbReference type="SUPFAM" id="SSF88659">
    <property type="entry name" value="Sigma3 and sigma4 domains of RNA polymerase sigma factors"/>
    <property type="match status" value="1"/>
</dbReference>